<feature type="compositionally biased region" description="Basic residues" evidence="2">
    <location>
        <begin position="365"/>
        <end position="379"/>
    </location>
</feature>
<evidence type="ECO:0000256" key="1">
    <source>
        <dbReference type="SAM" id="Coils"/>
    </source>
</evidence>
<keyword evidence="1" id="KW-0175">Coiled coil</keyword>
<feature type="compositionally biased region" description="Polar residues" evidence="2">
    <location>
        <begin position="383"/>
        <end position="393"/>
    </location>
</feature>
<feature type="compositionally biased region" description="Basic and acidic residues" evidence="2">
    <location>
        <begin position="1026"/>
        <end position="1037"/>
    </location>
</feature>
<feature type="region of interest" description="Disordered" evidence="2">
    <location>
        <begin position="346"/>
        <end position="469"/>
    </location>
</feature>
<proteinExistence type="predicted"/>
<feature type="compositionally biased region" description="Basic and acidic residues" evidence="2">
    <location>
        <begin position="1079"/>
        <end position="1183"/>
    </location>
</feature>
<feature type="compositionally biased region" description="Basic residues" evidence="2">
    <location>
        <begin position="397"/>
        <end position="406"/>
    </location>
</feature>
<organism evidence="3 4">
    <name type="scientific">Plasmodium chabaudi adami</name>
    <dbReference type="NCBI Taxonomy" id="5826"/>
    <lineage>
        <taxon>Eukaryota</taxon>
        <taxon>Sar</taxon>
        <taxon>Alveolata</taxon>
        <taxon>Apicomplexa</taxon>
        <taxon>Aconoidasida</taxon>
        <taxon>Haemosporida</taxon>
        <taxon>Plasmodiidae</taxon>
        <taxon>Plasmodium</taxon>
        <taxon>Plasmodium (Vinckeia)</taxon>
    </lineage>
</organism>
<gene>
    <name evidence="3" type="ORF">PCHDS_000470900</name>
</gene>
<name>A0A1C6YQE0_PLACE</name>
<evidence type="ECO:0000256" key="2">
    <source>
        <dbReference type="SAM" id="MobiDB-lite"/>
    </source>
</evidence>
<sequence>MSVINGQVLNPNADHSGKIGAPSDLVYLKKNEIDRDSINGIDNLTPYSSVPMNAKINSNVNTESVMQQDLCTSTISSGSDKCIPNTSISMGLNGAPNYYNEVYMNENNLANNKFDSLISKDNYTNKEMENNCLSNMNNGSSGNMLNNQNYNNGYENGIIEPSQPFMNPGINRNEVLEQSGMANYNNNCTNEQNEEDQKSDINLNSEILNGEIVDSEILNKQMVASEILKNNMLRCNNAQNQFIGDASNNIVPQINDENGYLNPEISMGINGQQNGIPVNIASGNEHILLNSHLNTTNMFNTDTRTDCNGVMGALGTIANVSGNAENQIGGTNGELNKMQDIKEKDAQQNENGNKNDETEFGRQKNNSKTKKANNRRSKIVKTENMSELNSSVDSPRKASKIRKKNGNHMMGSSADAVGSNKAYGTDSGGSTRVKEEIEDRTGNGNLDRTRESIESSQGSSDKEIDGRTLGCNTPIPNDNCNMENNKNPQNFNMSIPNINDQNKSMHNTNGEKGFTNMNPYIHNYGSATMNNSSELLMRDKGLSNNASNTVFEAINKDNKNTFQNSEKGNNIGMMNQVCQGREHPQFGLPNFDASNGGIDRRANIYPHFIYEQLSKPISIPMPDELKKNNVNGNERMYNGEMNPGYCPENSNGSNMFPYNGKMNIKNNYYKNPNQINMECMGGNNFKEFPGYRNEMFNNGYDGCNGMPPMMNNNLFVNNAPPFGMQDIMNMNNSMGNIINGDDNILHNGNKLWADAVVNNGIANLMHNNSPNMNNMFEYPMGSNFPNCENMGSNKLVGMGNKNHLSVSNNMGEYDMSTKSMQTSSNYISTDTNEDRQFDEINQFLMNNENNLHPNQMYMNFNNNQNPNMPNMCNGMDPNYDATNAGNFENAENPKTQNKNSKNANGTRKGGKYKKAKSFGGTIKKGGTVFNLDLESYRIKKTPLCIYSVRDICNNYKLTKKHIKYTSSYEVAVDCDCTIHHSIQCVKNYVGFLKEEHLKKKKKNEQNKYGLRSKSNSKGRKQNKNSENGKESNKDAMKNDTQGGEAQKTAIKEENQTDTDVKVSIKEEPVESESEQNDCNDAKESAKVNIKKDLEENDKGNERDDEKEDAKETVKVAVKKDVEEDAKEDAQVNVKKDVDEVVKKEPMEDKGVEVKKENCKNNEEKENEKGKENDKENGNENGNEKDDDDDDDDDDEDDEEEDEDKDENENEGEEEEDGDGENEIYNLSQCNNILYNINKIWHPGFNRPLGDVGRKLVLKEIREHHHRDPKKTTDLLLERGLDYGKVRFMRVNELYHYMYALDSFEYAIKISLEFGSNIRMSTISNRVDHASLCLNLKSGYSYCLICCSQRPDIYGLYSSINLMQNMLLLQSSYKYLNKFARKTKLPKKDKLARAMRKNMEKKRNDLTKIKEALKENKEICNKYPEEDIEERHRYYMIQKNWDYVKKKKNKINKNDAQCPTNFDDSKFSDAKKDGTNDYIIENDKTDSYNNLDVNIIYDDNTNESIIYEPVNKYNYEGRYSLNEDNLHRGEYRSVNQNNFLDHKNYNEIEEDQNECDKFE</sequence>
<feature type="compositionally biased region" description="Basic and acidic residues" evidence="2">
    <location>
        <begin position="432"/>
        <end position="453"/>
    </location>
</feature>
<evidence type="ECO:0000313" key="3">
    <source>
        <dbReference type="EMBL" id="SCM25503.1"/>
    </source>
</evidence>
<accession>A0A1C6YQE0</accession>
<feature type="compositionally biased region" description="Basic and acidic residues" evidence="2">
    <location>
        <begin position="346"/>
        <end position="362"/>
    </location>
</feature>
<feature type="compositionally biased region" description="Polar residues" evidence="2">
    <location>
        <begin position="892"/>
        <end position="905"/>
    </location>
</feature>
<dbReference type="EMBL" id="LT608194">
    <property type="protein sequence ID" value="SCM25503.1"/>
    <property type="molecule type" value="Genomic_DNA"/>
</dbReference>
<evidence type="ECO:0000313" key="4">
    <source>
        <dbReference type="Proteomes" id="UP000507536"/>
    </source>
</evidence>
<feature type="compositionally biased region" description="Acidic residues" evidence="2">
    <location>
        <begin position="1184"/>
        <end position="1221"/>
    </location>
</feature>
<dbReference type="Proteomes" id="UP000507536">
    <property type="component" value="Chromosome 14"/>
</dbReference>
<feature type="region of interest" description="Disordered" evidence="2">
    <location>
        <begin position="882"/>
        <end position="914"/>
    </location>
</feature>
<feature type="coiled-coil region" evidence="1">
    <location>
        <begin position="1391"/>
        <end position="1418"/>
    </location>
</feature>
<protein>
    <submittedName>
        <fullName evidence="3">Uncharacterized protein</fullName>
    </submittedName>
</protein>
<feature type="region of interest" description="Disordered" evidence="2">
    <location>
        <begin position="1000"/>
        <end position="1222"/>
    </location>
</feature>
<feature type="compositionally biased region" description="Basic and acidic residues" evidence="2">
    <location>
        <begin position="1049"/>
        <end position="1068"/>
    </location>
</feature>
<reference evidence="3 4" key="1">
    <citation type="submission" date="2016-08" db="EMBL/GenBank/DDBJ databases">
        <authorList>
            <consortium name="Pathogen Informatics"/>
        </authorList>
    </citation>
    <scope>NUCLEOTIDE SEQUENCE [LARGE SCALE GENOMIC DNA]</scope>
    <source>
        <strain evidence="3 4">DS</strain>
    </source>
</reference>